<protein>
    <submittedName>
        <fullName evidence="1">Uncharacterized protein</fullName>
    </submittedName>
</protein>
<dbReference type="Proteomes" id="UP000467700">
    <property type="component" value="Unassembled WGS sequence"/>
</dbReference>
<evidence type="ECO:0000313" key="2">
    <source>
        <dbReference type="Proteomes" id="UP000467700"/>
    </source>
</evidence>
<organism evidence="1 2">
    <name type="scientific">Cyclocybe aegerita</name>
    <name type="common">Black poplar mushroom</name>
    <name type="synonym">Agrocybe aegerita</name>
    <dbReference type="NCBI Taxonomy" id="1973307"/>
    <lineage>
        <taxon>Eukaryota</taxon>
        <taxon>Fungi</taxon>
        <taxon>Dikarya</taxon>
        <taxon>Basidiomycota</taxon>
        <taxon>Agaricomycotina</taxon>
        <taxon>Agaricomycetes</taxon>
        <taxon>Agaricomycetidae</taxon>
        <taxon>Agaricales</taxon>
        <taxon>Agaricineae</taxon>
        <taxon>Bolbitiaceae</taxon>
        <taxon>Cyclocybe</taxon>
    </lineage>
</organism>
<sequence>MPTTIHPSLPALNVFAIPEVAAYNRLAVANTDPANWQWSEKSKGAWELALQDLQEFAARWYGAMAAQCATLVDPKLLSLPLPAPFNSTLPSIIICKSYVEMANQPGIGKTLFQYYLLYFLLQQKQLVLFTLTLVISPPQSPRIVHISFKTGR</sequence>
<reference evidence="1 2" key="1">
    <citation type="submission" date="2020-01" db="EMBL/GenBank/DDBJ databases">
        <authorList>
            <person name="Gupta K D."/>
        </authorList>
    </citation>
    <scope>NUCLEOTIDE SEQUENCE [LARGE SCALE GENOMIC DNA]</scope>
</reference>
<dbReference type="AlphaFoldDB" id="A0A8S0WW94"/>
<keyword evidence="2" id="KW-1185">Reference proteome</keyword>
<name>A0A8S0WW94_CYCAE</name>
<comment type="caution">
    <text evidence="1">The sequence shown here is derived from an EMBL/GenBank/DDBJ whole genome shotgun (WGS) entry which is preliminary data.</text>
</comment>
<gene>
    <name evidence="1" type="ORF">AAE3_LOCUS2645</name>
</gene>
<proteinExistence type="predicted"/>
<evidence type="ECO:0000313" key="1">
    <source>
        <dbReference type="EMBL" id="CAA7260328.1"/>
    </source>
</evidence>
<dbReference type="EMBL" id="CACVBS010000029">
    <property type="protein sequence ID" value="CAA7260328.1"/>
    <property type="molecule type" value="Genomic_DNA"/>
</dbReference>
<accession>A0A8S0WW94</accession>